<evidence type="ECO:0000256" key="1">
    <source>
        <dbReference type="PROSITE-ProRule" id="PRU10141"/>
    </source>
</evidence>
<dbReference type="SUPFAM" id="SSF56112">
    <property type="entry name" value="Protein kinase-like (PK-like)"/>
    <property type="match status" value="1"/>
</dbReference>
<feature type="binding site" evidence="1">
    <location>
        <position position="59"/>
    </location>
    <ligand>
        <name>ATP</name>
        <dbReference type="ChEBI" id="CHEBI:30616"/>
    </ligand>
</feature>
<dbReference type="InterPro" id="IPR000719">
    <property type="entry name" value="Prot_kinase_dom"/>
</dbReference>
<accession>A0A015I4W5</accession>
<dbReference type="AlphaFoldDB" id="A0A015I4W5"/>
<dbReference type="Pfam" id="PF00069">
    <property type="entry name" value="Pkinase"/>
    <property type="match status" value="1"/>
</dbReference>
<reference evidence="3 4" key="1">
    <citation type="submission" date="2014-02" db="EMBL/GenBank/DDBJ databases">
        <title>Single nucleus genome sequencing reveals high similarity among nuclei of an endomycorrhizal fungus.</title>
        <authorList>
            <person name="Lin K."/>
            <person name="Geurts R."/>
            <person name="Zhang Z."/>
            <person name="Limpens E."/>
            <person name="Saunders D.G."/>
            <person name="Mu D."/>
            <person name="Pang E."/>
            <person name="Cao H."/>
            <person name="Cha H."/>
            <person name="Lin T."/>
            <person name="Zhou Q."/>
            <person name="Shang Y."/>
            <person name="Li Y."/>
            <person name="Ivanov S."/>
            <person name="Sharma T."/>
            <person name="Velzen R.V."/>
            <person name="Ruijter N.D."/>
            <person name="Aanen D.K."/>
            <person name="Win J."/>
            <person name="Kamoun S."/>
            <person name="Bisseling T."/>
            <person name="Huang S."/>
        </authorList>
    </citation>
    <scope>NUCLEOTIDE SEQUENCE [LARGE SCALE GENOMIC DNA]</scope>
    <source>
        <strain evidence="4">DAOM197198w</strain>
    </source>
</reference>
<dbReference type="Gene3D" id="3.30.200.20">
    <property type="entry name" value="Phosphorylase Kinase, domain 1"/>
    <property type="match status" value="1"/>
</dbReference>
<gene>
    <name evidence="3" type="ORF">RirG_256270</name>
</gene>
<evidence type="ECO:0000313" key="4">
    <source>
        <dbReference type="Proteomes" id="UP000022910"/>
    </source>
</evidence>
<evidence type="ECO:0000259" key="2">
    <source>
        <dbReference type="PROSITE" id="PS50011"/>
    </source>
</evidence>
<dbReference type="HOGENOM" id="CLU_158811_0_0_1"/>
<dbReference type="GO" id="GO:0005524">
    <property type="term" value="F:ATP binding"/>
    <property type="evidence" value="ECO:0007669"/>
    <property type="project" value="UniProtKB-UniRule"/>
</dbReference>
<sequence length="106" mass="12499">MSDNIIMHDTDEWIKEAINKEHIKYYEYSEFSDFKEIGSGGFGKVYRANWKNLKCFALKSFFNLNKVTLKEIVCELKIQREVDYHDNIIRCHGITKFESAGIIMIP</sequence>
<dbReference type="EMBL" id="JEMT01029482">
    <property type="protein sequence ID" value="EXX52067.1"/>
    <property type="molecule type" value="Genomic_DNA"/>
</dbReference>
<name>A0A015I4W5_RHIIW</name>
<keyword evidence="1" id="KW-0067">ATP-binding</keyword>
<organism evidence="3 4">
    <name type="scientific">Rhizophagus irregularis (strain DAOM 197198w)</name>
    <name type="common">Glomus intraradices</name>
    <dbReference type="NCBI Taxonomy" id="1432141"/>
    <lineage>
        <taxon>Eukaryota</taxon>
        <taxon>Fungi</taxon>
        <taxon>Fungi incertae sedis</taxon>
        <taxon>Mucoromycota</taxon>
        <taxon>Glomeromycotina</taxon>
        <taxon>Glomeromycetes</taxon>
        <taxon>Glomerales</taxon>
        <taxon>Glomeraceae</taxon>
        <taxon>Rhizophagus</taxon>
    </lineage>
</organism>
<dbReference type="PROSITE" id="PS50011">
    <property type="entry name" value="PROTEIN_KINASE_DOM"/>
    <property type="match status" value="1"/>
</dbReference>
<keyword evidence="1" id="KW-0547">Nucleotide-binding</keyword>
<protein>
    <recommendedName>
        <fullName evidence="2">Protein kinase domain-containing protein</fullName>
    </recommendedName>
</protein>
<dbReference type="InterPro" id="IPR011009">
    <property type="entry name" value="Kinase-like_dom_sf"/>
</dbReference>
<dbReference type="GO" id="GO:0004672">
    <property type="term" value="F:protein kinase activity"/>
    <property type="evidence" value="ECO:0007669"/>
    <property type="project" value="InterPro"/>
</dbReference>
<keyword evidence="4" id="KW-1185">Reference proteome</keyword>
<comment type="caution">
    <text evidence="3">The sequence shown here is derived from an EMBL/GenBank/DDBJ whole genome shotgun (WGS) entry which is preliminary data.</text>
</comment>
<dbReference type="PROSITE" id="PS00107">
    <property type="entry name" value="PROTEIN_KINASE_ATP"/>
    <property type="match status" value="1"/>
</dbReference>
<proteinExistence type="predicted"/>
<dbReference type="InterPro" id="IPR017441">
    <property type="entry name" value="Protein_kinase_ATP_BS"/>
</dbReference>
<feature type="domain" description="Protein kinase" evidence="2">
    <location>
        <begin position="31"/>
        <end position="106"/>
    </location>
</feature>
<evidence type="ECO:0000313" key="3">
    <source>
        <dbReference type="EMBL" id="EXX52067.1"/>
    </source>
</evidence>
<dbReference type="Proteomes" id="UP000022910">
    <property type="component" value="Unassembled WGS sequence"/>
</dbReference>